<evidence type="ECO:0000256" key="1">
    <source>
        <dbReference type="ARBA" id="ARBA00007905"/>
    </source>
</evidence>
<dbReference type="PANTHER" id="PTHR43364:SF9">
    <property type="entry name" value="OXIDOREDUCTASE"/>
    <property type="match status" value="1"/>
</dbReference>
<evidence type="ECO:0000259" key="4">
    <source>
        <dbReference type="Pfam" id="PF00248"/>
    </source>
</evidence>
<evidence type="ECO:0000256" key="3">
    <source>
        <dbReference type="ARBA" id="ARBA00023002"/>
    </source>
</evidence>
<protein>
    <recommendedName>
        <fullName evidence="4">NADP-dependent oxidoreductase domain-containing protein</fullName>
    </recommendedName>
</protein>
<dbReference type="PANTHER" id="PTHR43364">
    <property type="entry name" value="NADH-SPECIFIC METHYLGLYOXAL REDUCTASE-RELATED"/>
    <property type="match status" value="1"/>
</dbReference>
<reference evidence="5 6" key="1">
    <citation type="submission" date="2024-02" db="EMBL/GenBank/DDBJ databases">
        <title>Discinaceae phylogenomics.</title>
        <authorList>
            <person name="Dirks A.C."/>
            <person name="James T.Y."/>
        </authorList>
    </citation>
    <scope>NUCLEOTIDE SEQUENCE [LARGE SCALE GENOMIC DNA]</scope>
    <source>
        <strain evidence="5 6">ACD0624</strain>
    </source>
</reference>
<name>A0ABR3GSZ0_9PEZI</name>
<dbReference type="InterPro" id="IPR050523">
    <property type="entry name" value="AKR_Detox_Biosynth"/>
</dbReference>
<evidence type="ECO:0000313" key="5">
    <source>
        <dbReference type="EMBL" id="KAL0639046.1"/>
    </source>
</evidence>
<feature type="domain" description="NADP-dependent oxidoreductase" evidence="4">
    <location>
        <begin position="24"/>
        <end position="344"/>
    </location>
</feature>
<evidence type="ECO:0000256" key="2">
    <source>
        <dbReference type="ARBA" id="ARBA00022857"/>
    </source>
</evidence>
<accession>A0ABR3GSZ0</accession>
<sequence length="352" mass="39450">MSPTATKPTYVQLGNSGLRVSNPILGAMSFGDTRWLPWCLEEAEALPILKAAFDLGINTWDTANNYSNGRSEEIIAKAIKTYNIPREKVVIMTKCFHYCGEEGAPVKENVAYHKDNVNHQGLSRTAIFASVETSLRRLETSYIDVLQIHRYDDGTPAEETMRALHDLVTCGKVRYIGASSMWTWQFVHLQNTAALHDWTKFVSMQNHYSLLYREEEREMIPYCKATGVGLIPWSPLARGHLARSQKGAETRRRDHEPNAEAASKLGNAAYMLGFTEMDAQIIGRVEELAEKKGWSMASVGLAWINGKVEAPIVGIGSVDRVLEGLEAATKRLDDEEVAYLEELYQPRTIMGH</sequence>
<dbReference type="Proteomes" id="UP001447188">
    <property type="component" value="Unassembled WGS sequence"/>
</dbReference>
<evidence type="ECO:0000313" key="6">
    <source>
        <dbReference type="Proteomes" id="UP001447188"/>
    </source>
</evidence>
<dbReference type="Pfam" id="PF00248">
    <property type="entry name" value="Aldo_ket_red"/>
    <property type="match status" value="1"/>
</dbReference>
<dbReference type="CDD" id="cd19079">
    <property type="entry name" value="AKR_EcYajO-like"/>
    <property type="match status" value="1"/>
</dbReference>
<comment type="similarity">
    <text evidence="1">Belongs to the aldo/keto reductase family.</text>
</comment>
<organism evidence="5 6">
    <name type="scientific">Discina gigas</name>
    <dbReference type="NCBI Taxonomy" id="1032678"/>
    <lineage>
        <taxon>Eukaryota</taxon>
        <taxon>Fungi</taxon>
        <taxon>Dikarya</taxon>
        <taxon>Ascomycota</taxon>
        <taxon>Pezizomycotina</taxon>
        <taxon>Pezizomycetes</taxon>
        <taxon>Pezizales</taxon>
        <taxon>Discinaceae</taxon>
        <taxon>Discina</taxon>
    </lineage>
</organism>
<keyword evidence="3" id="KW-0560">Oxidoreductase</keyword>
<proteinExistence type="inferred from homology"/>
<dbReference type="InterPro" id="IPR023210">
    <property type="entry name" value="NADP_OxRdtase_dom"/>
</dbReference>
<keyword evidence="2" id="KW-0521">NADP</keyword>
<gene>
    <name evidence="5" type="ORF">Q9L58_001928</name>
</gene>
<dbReference type="Gene3D" id="3.20.20.100">
    <property type="entry name" value="NADP-dependent oxidoreductase domain"/>
    <property type="match status" value="1"/>
</dbReference>
<dbReference type="InterPro" id="IPR036812">
    <property type="entry name" value="NAD(P)_OxRdtase_dom_sf"/>
</dbReference>
<keyword evidence="6" id="KW-1185">Reference proteome</keyword>
<dbReference type="EMBL" id="JBBBZM010000015">
    <property type="protein sequence ID" value="KAL0639046.1"/>
    <property type="molecule type" value="Genomic_DNA"/>
</dbReference>
<comment type="caution">
    <text evidence="5">The sequence shown here is derived from an EMBL/GenBank/DDBJ whole genome shotgun (WGS) entry which is preliminary data.</text>
</comment>
<dbReference type="SUPFAM" id="SSF51430">
    <property type="entry name" value="NAD(P)-linked oxidoreductase"/>
    <property type="match status" value="1"/>
</dbReference>